<dbReference type="InterPro" id="IPR008715">
    <property type="entry name" value="SAM-MeTfrase_NodS-like"/>
</dbReference>
<dbReference type="CDD" id="cd02440">
    <property type="entry name" value="AdoMet_MTases"/>
    <property type="match status" value="1"/>
</dbReference>
<dbReference type="Proteomes" id="UP000309747">
    <property type="component" value="Unassembled WGS sequence"/>
</dbReference>
<evidence type="ECO:0000313" key="1">
    <source>
        <dbReference type="EMBL" id="TJZ91445.1"/>
    </source>
</evidence>
<dbReference type="GO" id="GO:0008757">
    <property type="term" value="F:S-adenosylmethionine-dependent methyltransferase activity"/>
    <property type="evidence" value="ECO:0007669"/>
    <property type="project" value="InterPro"/>
</dbReference>
<keyword evidence="1" id="KW-0489">Methyltransferase</keyword>
<dbReference type="Gene3D" id="3.40.50.150">
    <property type="entry name" value="Vaccinia Virus protein VP39"/>
    <property type="match status" value="1"/>
</dbReference>
<sequence>MRRSSLPRKDTLDHLTRLYSASDDPWDHRTSAYEAGKYAATLAAIGPGPFREALEIGCGNGTLARQLALRCTRLTVMDCIPAALQAARQVLAPLAQVTVIEGAAPQDLPRLDPDLVVLSEVLYFLTPDEIADLGRWLRDHATGPVIAVNWTGPTDEALDGASAVALLAEALGPGTTDHHEGFRVDRFDLPG</sequence>
<accession>A0A4U0R8T2</accession>
<comment type="caution">
    <text evidence="1">The sequence shown here is derived from an EMBL/GenBank/DDBJ whole genome shotgun (WGS) entry which is preliminary data.</text>
</comment>
<keyword evidence="1" id="KW-0808">Transferase</keyword>
<dbReference type="OrthoDB" id="116799at2"/>
<organism evidence="1 2">
    <name type="scientific">Paracoccus gahaiensis</name>
    <dbReference type="NCBI Taxonomy" id="1706839"/>
    <lineage>
        <taxon>Bacteria</taxon>
        <taxon>Pseudomonadati</taxon>
        <taxon>Pseudomonadota</taxon>
        <taxon>Alphaproteobacteria</taxon>
        <taxon>Rhodobacterales</taxon>
        <taxon>Paracoccaceae</taxon>
        <taxon>Paracoccus</taxon>
    </lineage>
</organism>
<dbReference type="SUPFAM" id="SSF53335">
    <property type="entry name" value="S-adenosyl-L-methionine-dependent methyltransferases"/>
    <property type="match status" value="1"/>
</dbReference>
<keyword evidence="2" id="KW-1185">Reference proteome</keyword>
<dbReference type="EMBL" id="SUNI01000010">
    <property type="protein sequence ID" value="TJZ91445.1"/>
    <property type="molecule type" value="Genomic_DNA"/>
</dbReference>
<proteinExistence type="predicted"/>
<evidence type="ECO:0000313" key="2">
    <source>
        <dbReference type="Proteomes" id="UP000309747"/>
    </source>
</evidence>
<reference evidence="1 2" key="1">
    <citation type="submission" date="2019-04" db="EMBL/GenBank/DDBJ databases">
        <authorList>
            <person name="Li J."/>
        </authorList>
    </citation>
    <scope>NUCLEOTIDE SEQUENCE [LARGE SCALE GENOMIC DNA]</scope>
    <source>
        <strain evidence="1 2">KCTC 42687</strain>
    </source>
</reference>
<gene>
    <name evidence="1" type="ORF">FA743_11715</name>
</gene>
<dbReference type="AlphaFoldDB" id="A0A4U0R8T2"/>
<dbReference type="GO" id="GO:0009312">
    <property type="term" value="P:oligosaccharide biosynthetic process"/>
    <property type="evidence" value="ECO:0007669"/>
    <property type="project" value="InterPro"/>
</dbReference>
<dbReference type="InterPro" id="IPR029063">
    <property type="entry name" value="SAM-dependent_MTases_sf"/>
</dbReference>
<dbReference type="Pfam" id="PF05401">
    <property type="entry name" value="NodS"/>
    <property type="match status" value="1"/>
</dbReference>
<dbReference type="GO" id="GO:0032259">
    <property type="term" value="P:methylation"/>
    <property type="evidence" value="ECO:0007669"/>
    <property type="project" value="UniProtKB-KW"/>
</dbReference>
<name>A0A4U0R8T2_9RHOB</name>
<protein>
    <submittedName>
        <fullName evidence="1">Methyltransferase domain-containing protein</fullName>
    </submittedName>
</protein>